<dbReference type="EMBL" id="JADPUN010000128">
    <property type="protein sequence ID" value="MBF9129660.1"/>
    <property type="molecule type" value="Genomic_DNA"/>
</dbReference>
<dbReference type="Pfam" id="PF00480">
    <property type="entry name" value="ROK"/>
    <property type="match status" value="1"/>
</dbReference>
<dbReference type="Gene3D" id="3.90.180.10">
    <property type="entry name" value="Medium-chain alcohol dehydrogenases, catalytic domain"/>
    <property type="match status" value="1"/>
</dbReference>
<accession>A0ABS0GTZ9</accession>
<dbReference type="Proteomes" id="UP000638560">
    <property type="component" value="Unassembled WGS sequence"/>
</dbReference>
<proteinExistence type="inferred from homology"/>
<comment type="cofactor">
    <cofactor evidence="1">
        <name>Zn(2+)</name>
        <dbReference type="ChEBI" id="CHEBI:29105"/>
    </cofactor>
</comment>
<reference evidence="5 6" key="1">
    <citation type="submission" date="2020-11" db="EMBL/GenBank/DDBJ databases">
        <title>A novel isolate from a Black sea contaminated sediment with potential to produce alkanes: Plantactinospora alkalitolerans sp. nov.</title>
        <authorList>
            <person name="Carro L."/>
            <person name="Veyisoglu A."/>
            <person name="Guven K."/>
            <person name="Schumann P."/>
            <person name="Klenk H.-P."/>
            <person name="Sahin N."/>
        </authorList>
    </citation>
    <scope>NUCLEOTIDE SEQUENCE [LARGE SCALE GENOMIC DNA]</scope>
    <source>
        <strain evidence="5 6">S1510</strain>
    </source>
</reference>
<evidence type="ECO:0000313" key="5">
    <source>
        <dbReference type="EMBL" id="MBF9129660.1"/>
    </source>
</evidence>
<gene>
    <name evidence="5" type="ORF">I0C86_11895</name>
</gene>
<dbReference type="Gene3D" id="3.30.420.40">
    <property type="match status" value="2"/>
</dbReference>
<evidence type="ECO:0000259" key="4">
    <source>
        <dbReference type="Pfam" id="PF08240"/>
    </source>
</evidence>
<dbReference type="SUPFAM" id="SSF53067">
    <property type="entry name" value="Actin-like ATPase domain"/>
    <property type="match status" value="1"/>
</dbReference>
<dbReference type="InterPro" id="IPR043129">
    <property type="entry name" value="ATPase_NBD"/>
</dbReference>
<dbReference type="InterPro" id="IPR011032">
    <property type="entry name" value="GroES-like_sf"/>
</dbReference>
<dbReference type="RefSeq" id="WP_196201290.1">
    <property type="nucleotide sequence ID" value="NZ_JADPUN010000128.1"/>
</dbReference>
<evidence type="ECO:0000256" key="3">
    <source>
        <dbReference type="ARBA" id="ARBA00023002"/>
    </source>
</evidence>
<evidence type="ECO:0000313" key="6">
    <source>
        <dbReference type="Proteomes" id="UP000638560"/>
    </source>
</evidence>
<dbReference type="Gene3D" id="3.40.50.720">
    <property type="entry name" value="NAD(P)-binding Rossmann-like Domain"/>
    <property type="match status" value="1"/>
</dbReference>
<protein>
    <submittedName>
        <fullName evidence="5">ROK family protein</fullName>
    </submittedName>
</protein>
<sequence>MTVPRRHVAIVVDVGGTATRLALAEDGRLTDTIVRVPTPSPRIGVADPVGQLLDLIAEQSDRLREALPDRHVDAIGVAFGAVVTNAGVVRNASTLWLAPSTGLDVAAALRDRLPWAPVTVVNDVAAAPWHYRELGRFLYATVSTGIAIKAFDAGLPGARKVLLDPEWLGGESGHTIVDPTALDAVPGGAAAAVRLGRAAAGGDPDARADLDRLGLPWCECGAVGDLCAYASGPGTIRVAAAEARRLPESFAGSVLAELTGSDPDRIDGAALARAAARGDAFTATVLHRVTRPLAARLLQLCADLGLDRAVIAGGFAHGVGAPWFDALRANVDELMVDAGWFTGWTAEQRAGLLVRPPDTGDAPLGGMAALLAEGHRRYLSLVKPVGDGGLVVHEREVPGCGREQFQLRMRYAGICGTDLRILRGDVGCEPEIPGHECVAEVVAVGDSITGLTVGQVVTLNPNNPLDDSDKLGHNRPGTFTQLLTLDHGVLSRGQVVDVPEIAGPEWVLVEPLAAALRANRATTEFVPGERVLVVGGGLSGLMLAGLARLRGAATVLLASRTPATVERAVQLGFCSPEHGLPLNDELGSAVLAATGGFGVDAVYVAVGSNAGTATVATLWPALAKTAAVNLYGGFPADSRLPVGDGDVIAVGPLRSAAAHQWVDNPAGGKVVVLGNRGGRREHLLAAVELFRGAGSELGLDRLVTHIVSLPAAPRVAAELARHGTVDGRPALRVVIDPWLPGTVVRVC</sequence>
<dbReference type="InterPro" id="IPR050129">
    <property type="entry name" value="Zn_alcohol_dh"/>
</dbReference>
<evidence type="ECO:0000256" key="1">
    <source>
        <dbReference type="ARBA" id="ARBA00001947"/>
    </source>
</evidence>
<organism evidence="5 6">
    <name type="scientific">Plantactinospora alkalitolerans</name>
    <dbReference type="NCBI Taxonomy" id="2789879"/>
    <lineage>
        <taxon>Bacteria</taxon>
        <taxon>Bacillati</taxon>
        <taxon>Actinomycetota</taxon>
        <taxon>Actinomycetes</taxon>
        <taxon>Micromonosporales</taxon>
        <taxon>Micromonosporaceae</taxon>
        <taxon>Plantactinospora</taxon>
    </lineage>
</organism>
<dbReference type="SUPFAM" id="SSF50129">
    <property type="entry name" value="GroES-like"/>
    <property type="match status" value="1"/>
</dbReference>
<dbReference type="SUPFAM" id="SSF51735">
    <property type="entry name" value="NAD(P)-binding Rossmann-fold domains"/>
    <property type="match status" value="1"/>
</dbReference>
<evidence type="ECO:0000256" key="2">
    <source>
        <dbReference type="ARBA" id="ARBA00006479"/>
    </source>
</evidence>
<dbReference type="InterPro" id="IPR036291">
    <property type="entry name" value="NAD(P)-bd_dom_sf"/>
</dbReference>
<keyword evidence="3" id="KW-0560">Oxidoreductase</keyword>
<dbReference type="PANTHER" id="PTHR43401">
    <property type="entry name" value="L-THREONINE 3-DEHYDROGENASE"/>
    <property type="match status" value="1"/>
</dbReference>
<name>A0ABS0GTZ9_9ACTN</name>
<comment type="similarity">
    <text evidence="2">Belongs to the ROK (NagC/XylR) family.</text>
</comment>
<dbReference type="Pfam" id="PF08240">
    <property type="entry name" value="ADH_N"/>
    <property type="match status" value="1"/>
</dbReference>
<keyword evidence="6" id="KW-1185">Reference proteome</keyword>
<dbReference type="InterPro" id="IPR013154">
    <property type="entry name" value="ADH-like_N"/>
</dbReference>
<dbReference type="CDD" id="cd23763">
    <property type="entry name" value="ASKHA_ATPase_ROK"/>
    <property type="match status" value="1"/>
</dbReference>
<dbReference type="PANTHER" id="PTHR43401:SF2">
    <property type="entry name" value="L-THREONINE 3-DEHYDROGENASE"/>
    <property type="match status" value="1"/>
</dbReference>
<comment type="caution">
    <text evidence="5">The sequence shown here is derived from an EMBL/GenBank/DDBJ whole genome shotgun (WGS) entry which is preliminary data.</text>
</comment>
<feature type="domain" description="Alcohol dehydrogenase-like N-terminal" evidence="4">
    <location>
        <begin position="403"/>
        <end position="486"/>
    </location>
</feature>
<dbReference type="InterPro" id="IPR000600">
    <property type="entry name" value="ROK"/>
</dbReference>